<feature type="region of interest" description="Disordered" evidence="1">
    <location>
        <begin position="1"/>
        <end position="23"/>
    </location>
</feature>
<keyword evidence="3" id="KW-1185">Reference proteome</keyword>
<gene>
    <name evidence="2" type="ORF">E2562_030794</name>
</gene>
<dbReference type="Proteomes" id="UP000479710">
    <property type="component" value="Unassembled WGS sequence"/>
</dbReference>
<proteinExistence type="predicted"/>
<organism evidence="2 3">
    <name type="scientific">Oryza meyeriana var. granulata</name>
    <dbReference type="NCBI Taxonomy" id="110450"/>
    <lineage>
        <taxon>Eukaryota</taxon>
        <taxon>Viridiplantae</taxon>
        <taxon>Streptophyta</taxon>
        <taxon>Embryophyta</taxon>
        <taxon>Tracheophyta</taxon>
        <taxon>Spermatophyta</taxon>
        <taxon>Magnoliopsida</taxon>
        <taxon>Liliopsida</taxon>
        <taxon>Poales</taxon>
        <taxon>Poaceae</taxon>
        <taxon>BOP clade</taxon>
        <taxon>Oryzoideae</taxon>
        <taxon>Oryzeae</taxon>
        <taxon>Oryzinae</taxon>
        <taxon>Oryza</taxon>
        <taxon>Oryza meyeriana</taxon>
    </lineage>
</organism>
<evidence type="ECO:0000313" key="3">
    <source>
        <dbReference type="Proteomes" id="UP000479710"/>
    </source>
</evidence>
<protein>
    <submittedName>
        <fullName evidence="2">Uncharacterized protein</fullName>
    </submittedName>
</protein>
<reference evidence="2 3" key="1">
    <citation type="submission" date="2019-11" db="EMBL/GenBank/DDBJ databases">
        <title>Whole genome sequence of Oryza granulata.</title>
        <authorList>
            <person name="Li W."/>
        </authorList>
    </citation>
    <scope>NUCLEOTIDE SEQUENCE [LARGE SCALE GENOMIC DNA]</scope>
    <source>
        <strain evidence="3">cv. Menghai</strain>
        <tissue evidence="2">Leaf</tissue>
    </source>
</reference>
<dbReference type="EMBL" id="SPHZ02000010">
    <property type="protein sequence ID" value="KAF0896948.1"/>
    <property type="molecule type" value="Genomic_DNA"/>
</dbReference>
<comment type="caution">
    <text evidence="2">The sequence shown here is derived from an EMBL/GenBank/DDBJ whole genome shotgun (WGS) entry which is preliminary data.</text>
</comment>
<evidence type="ECO:0000313" key="2">
    <source>
        <dbReference type="EMBL" id="KAF0896948.1"/>
    </source>
</evidence>
<name>A0A6G1C8Y2_9ORYZ</name>
<sequence length="64" mass="6530">MEGLRSLQGIGGAASGRVSETEGGDARLMLGSAFRRTPGGHARVGRGKEMAVRCLADGRVLCSG</sequence>
<evidence type="ECO:0000256" key="1">
    <source>
        <dbReference type="SAM" id="MobiDB-lite"/>
    </source>
</evidence>
<accession>A0A6G1C8Y2</accession>
<dbReference type="AlphaFoldDB" id="A0A6G1C8Y2"/>